<sequence>MTYYTNSAGILARQAVLHAALAQPLERLNAHAVTGKGDVYIGWGLKPNSLAMKQQAAENGVPFWHLEDGFIGYTGHPAKGGHSLSVVVDKQGIYYDASQPSELEQHIVDAGRDSALCERAHNLIARIRQYGITKYNVYPDFNSQTQLPSDLKQQLDGRPYVLLVDQVAGDLSIAAAQASEADFLDMVAAARQRYPDAALVVRTHPDTRLGKKSGVLARLARHPALQSVIWVKQACHPHALIHHCLALFTVSSQMGFEGLILDKPVHCFGQPFYAGWGLTDDAKPHDRRAALHRAGITLPQLVAAALILYPRYVNPITGQRCEVEEIIELLALQQRPEPQYQTLYLAGFSLWKRAFIGKFCGHLAHNIRFVSKPPKQLGHNDKLLVWGQRFTEQQDAIRVEDGFVRSSGLGSNLCRPASLVVDQRGIYFNAQQNNDLRHLLNHLMVSEADQARGAALIHKLVSADINKYNLISQNRYQPSAEHPLRLLVVGQVDGDASITTGSPVVTSNEALLWAVRKAYPEAHILYKAHPDVVAGNREGQISQACYDACVDEQVAEYGLNQLYPHIHQLHTMTSLAGFEALLRGIHVVTWGQPFYAGWGLTEDRNPAHDRNRQRTLEELVYIAIAAYPSYVDWATGLFTTPEWLIDLLANNKTDSSHRPNRFQRWQLKLGYLVDTLKPQ</sequence>
<name>E1SP02_FERBD</name>
<organism evidence="1 2">
    <name type="scientific">Ferrimonas balearica (strain DSM 9799 / CCM 4581 / KCTC 23876 / PAT)</name>
    <dbReference type="NCBI Taxonomy" id="550540"/>
    <lineage>
        <taxon>Bacteria</taxon>
        <taxon>Pseudomonadati</taxon>
        <taxon>Pseudomonadota</taxon>
        <taxon>Gammaproteobacteria</taxon>
        <taxon>Alteromonadales</taxon>
        <taxon>Ferrimonadaceae</taxon>
        <taxon>Ferrimonas</taxon>
    </lineage>
</organism>
<dbReference type="GO" id="GO:0000271">
    <property type="term" value="P:polysaccharide biosynthetic process"/>
    <property type="evidence" value="ECO:0007669"/>
    <property type="project" value="InterPro"/>
</dbReference>
<gene>
    <name evidence="1" type="ordered locus">Fbal_0437</name>
</gene>
<evidence type="ECO:0000313" key="1">
    <source>
        <dbReference type="EMBL" id="ADN74651.1"/>
    </source>
</evidence>
<dbReference type="CDD" id="cd16440">
    <property type="entry name" value="beta_Kdo_transferase_KpsC_1"/>
    <property type="match status" value="1"/>
</dbReference>
<accession>E1SP02</accession>
<keyword evidence="2" id="KW-1185">Reference proteome</keyword>
<dbReference type="Pfam" id="PF05159">
    <property type="entry name" value="Capsule_synth"/>
    <property type="match status" value="3"/>
</dbReference>
<dbReference type="STRING" id="550540.Fbal_0437"/>
<dbReference type="GO" id="GO:0015774">
    <property type="term" value="P:polysaccharide transport"/>
    <property type="evidence" value="ECO:0007669"/>
    <property type="project" value="InterPro"/>
</dbReference>
<dbReference type="eggNOG" id="COG3563">
    <property type="taxonomic scope" value="Bacteria"/>
</dbReference>
<dbReference type="AlphaFoldDB" id="E1SP02"/>
<dbReference type="OrthoDB" id="543755at2"/>
<dbReference type="InterPro" id="IPR007833">
    <property type="entry name" value="Capsule_polysaccharide_synth"/>
</dbReference>
<dbReference type="CDD" id="cd16439">
    <property type="entry name" value="beta_Kdo_transferase_KpsC_2"/>
    <property type="match status" value="1"/>
</dbReference>
<protein>
    <submittedName>
        <fullName evidence="1">Capsule polysaccharide biosynthesis protein</fullName>
    </submittedName>
</protein>
<dbReference type="Proteomes" id="UP000006683">
    <property type="component" value="Chromosome"/>
</dbReference>
<dbReference type="RefSeq" id="WP_013343957.1">
    <property type="nucleotide sequence ID" value="NC_014541.1"/>
</dbReference>
<dbReference type="KEGG" id="fbl:Fbal_0437"/>
<dbReference type="EMBL" id="CP002209">
    <property type="protein sequence ID" value="ADN74651.1"/>
    <property type="molecule type" value="Genomic_DNA"/>
</dbReference>
<proteinExistence type="predicted"/>
<dbReference type="GeneID" id="67180684"/>
<dbReference type="HOGENOM" id="CLU_025998_0_0_6"/>
<evidence type="ECO:0000313" key="2">
    <source>
        <dbReference type="Proteomes" id="UP000006683"/>
    </source>
</evidence>
<reference evidence="1 2" key="1">
    <citation type="journal article" date="2010" name="Stand. Genomic Sci.">
        <title>Complete genome sequence of Ferrimonas balearica type strain (PAT).</title>
        <authorList>
            <person name="Nolan M."/>
            <person name="Sikorski J."/>
            <person name="Davenport K."/>
            <person name="Lucas S."/>
            <person name="Glavina Del Rio T."/>
            <person name="Tice H."/>
            <person name="Cheng J."/>
            <person name="Goodwin L."/>
            <person name="Pitluck S."/>
            <person name="Liolios K."/>
            <person name="Ivanova N."/>
            <person name="Mavromatis K."/>
            <person name="Ovchinnikova G."/>
            <person name="Pati A."/>
            <person name="Chen A."/>
            <person name="Palaniappan K."/>
            <person name="Land M."/>
            <person name="Hauser L."/>
            <person name="Chang Y."/>
            <person name="Jeffries C."/>
            <person name="Tapia R."/>
            <person name="Brettin T."/>
            <person name="Detter J."/>
            <person name="Han C."/>
            <person name="Yasawong M."/>
            <person name="Rohde M."/>
            <person name="Tindall B."/>
            <person name="Goker M."/>
            <person name="Woyke T."/>
            <person name="Bristow J."/>
            <person name="Eisen J."/>
            <person name="Markowitz V."/>
            <person name="Hugenholtz P."/>
            <person name="Kyrpides N."/>
            <person name="Klenk H."/>
            <person name="Lapidus A."/>
        </authorList>
    </citation>
    <scope>NUCLEOTIDE SEQUENCE [LARGE SCALE GENOMIC DNA]</scope>
    <source>
        <strain evidence="2">DSM 9799 / CCM 4581 / KCTC 23876 / PAT</strain>
    </source>
</reference>